<evidence type="ECO:0000256" key="1">
    <source>
        <dbReference type="SAM" id="MobiDB-lite"/>
    </source>
</evidence>
<proteinExistence type="predicted"/>
<accession>U6GTN6</accession>
<evidence type="ECO:0000313" key="4">
    <source>
        <dbReference type="EMBL" id="CDI82648.1"/>
    </source>
</evidence>
<name>U6GTN6_9EIME</name>
<dbReference type="AlphaFoldDB" id="U6GTN6"/>
<gene>
    <name evidence="4" type="ORF">EPH_0010980</name>
</gene>
<reference evidence="4" key="1">
    <citation type="submission" date="2013-10" db="EMBL/GenBank/DDBJ databases">
        <title>Genomic analysis of the causative agents of coccidiosis in chickens.</title>
        <authorList>
            <person name="Reid A.J."/>
            <person name="Blake D."/>
            <person name="Billington K."/>
            <person name="Browne H."/>
            <person name="Dunn M."/>
            <person name="Hung S."/>
            <person name="Kawahara F."/>
            <person name="Miranda-Saavedra D."/>
            <person name="Mourier T."/>
            <person name="Nagra H."/>
            <person name="Otto T.D."/>
            <person name="Rawlings N."/>
            <person name="Sanchez A."/>
            <person name="Sanders M."/>
            <person name="Subramaniam C."/>
            <person name="Tay Y."/>
            <person name="Dear P."/>
            <person name="Doerig C."/>
            <person name="Gruber A."/>
            <person name="Parkinson J."/>
            <person name="Shirley M."/>
            <person name="Wan K.L."/>
            <person name="Berriman M."/>
            <person name="Tomley F."/>
            <person name="Pain A."/>
        </authorList>
    </citation>
    <scope>NUCLEOTIDE SEQUENCE [LARGE SCALE GENOMIC DNA]</scope>
    <source>
        <strain evidence="4">Houghton</strain>
    </source>
</reference>
<sequence>MRMLMPLFAASFALLAEATEIAQGPDATAAGAEVAFLDNDAPWKWERRRSPIVAVAFLAAAVALMFLVLQCFKTLHSDDQSNGYGVNRRRLADGGSDPCTVGVGAQTLSTHATQRYRSKKSLEALLVIVCLRVGEWSRRCKGTQELSEYRRNPPPTRSIHAKGLRGLDEAG</sequence>
<dbReference type="Proteomes" id="UP000018201">
    <property type="component" value="Unassembled WGS sequence"/>
</dbReference>
<keyword evidence="2" id="KW-0812">Transmembrane</keyword>
<dbReference type="VEuPathDB" id="ToxoDB:EPH_0010980"/>
<dbReference type="OrthoDB" id="10640424at2759"/>
<dbReference type="EMBL" id="HG692388">
    <property type="protein sequence ID" value="CDI82648.1"/>
    <property type="molecule type" value="Genomic_DNA"/>
</dbReference>
<keyword evidence="5" id="KW-1185">Reference proteome</keyword>
<evidence type="ECO:0000313" key="5">
    <source>
        <dbReference type="Proteomes" id="UP000018201"/>
    </source>
</evidence>
<organism evidence="4 5">
    <name type="scientific">Eimeria praecox</name>
    <dbReference type="NCBI Taxonomy" id="51316"/>
    <lineage>
        <taxon>Eukaryota</taxon>
        <taxon>Sar</taxon>
        <taxon>Alveolata</taxon>
        <taxon>Apicomplexa</taxon>
        <taxon>Conoidasida</taxon>
        <taxon>Coccidia</taxon>
        <taxon>Eucoccidiorida</taxon>
        <taxon>Eimeriorina</taxon>
        <taxon>Eimeriidae</taxon>
        <taxon>Eimeria</taxon>
    </lineage>
</organism>
<reference evidence="4" key="2">
    <citation type="submission" date="2013-10" db="EMBL/GenBank/DDBJ databases">
        <authorList>
            <person name="Aslett M."/>
        </authorList>
    </citation>
    <scope>NUCLEOTIDE SEQUENCE [LARGE SCALE GENOMIC DNA]</scope>
    <source>
        <strain evidence="4">Houghton</strain>
    </source>
</reference>
<keyword evidence="2" id="KW-0472">Membrane</keyword>
<feature type="chain" id="PRO_5004670132" evidence="3">
    <location>
        <begin position="19"/>
        <end position="171"/>
    </location>
</feature>
<feature type="signal peptide" evidence="3">
    <location>
        <begin position="1"/>
        <end position="18"/>
    </location>
</feature>
<feature type="transmembrane region" description="Helical" evidence="2">
    <location>
        <begin position="52"/>
        <end position="72"/>
    </location>
</feature>
<evidence type="ECO:0000256" key="2">
    <source>
        <dbReference type="SAM" id="Phobius"/>
    </source>
</evidence>
<keyword evidence="2" id="KW-1133">Transmembrane helix</keyword>
<evidence type="ECO:0000256" key="3">
    <source>
        <dbReference type="SAM" id="SignalP"/>
    </source>
</evidence>
<protein>
    <submittedName>
        <fullName evidence="4">Uncharacterized protein</fullName>
    </submittedName>
</protein>
<feature type="region of interest" description="Disordered" evidence="1">
    <location>
        <begin position="147"/>
        <end position="171"/>
    </location>
</feature>
<keyword evidence="3" id="KW-0732">Signal</keyword>